<evidence type="ECO:0000313" key="11">
    <source>
        <dbReference type="Proteomes" id="UP001209878"/>
    </source>
</evidence>
<dbReference type="EMBL" id="JAODUO010000561">
    <property type="protein sequence ID" value="KAK2178115.1"/>
    <property type="molecule type" value="Genomic_DNA"/>
</dbReference>
<gene>
    <name evidence="10" type="ORF">NP493_558g01015</name>
</gene>
<evidence type="ECO:0000313" key="10">
    <source>
        <dbReference type="EMBL" id="KAK2178115.1"/>
    </source>
</evidence>
<feature type="compositionally biased region" description="Basic and acidic residues" evidence="8">
    <location>
        <begin position="101"/>
        <end position="121"/>
    </location>
</feature>
<dbReference type="CDD" id="cd00086">
    <property type="entry name" value="homeodomain"/>
    <property type="match status" value="1"/>
</dbReference>
<dbReference type="PROSITE" id="PS00027">
    <property type="entry name" value="HOMEOBOX_1"/>
    <property type="match status" value="1"/>
</dbReference>
<dbReference type="Proteomes" id="UP001209878">
    <property type="component" value="Unassembled WGS sequence"/>
</dbReference>
<keyword evidence="4 6" id="KW-0371">Homeobox</keyword>
<keyword evidence="2" id="KW-0217">Developmental protein</keyword>
<dbReference type="GO" id="GO:0005634">
    <property type="term" value="C:nucleus"/>
    <property type="evidence" value="ECO:0007669"/>
    <property type="project" value="UniProtKB-SubCell"/>
</dbReference>
<keyword evidence="11" id="KW-1185">Reference proteome</keyword>
<dbReference type="InterPro" id="IPR017970">
    <property type="entry name" value="Homeobox_CS"/>
</dbReference>
<dbReference type="Gene3D" id="1.10.10.60">
    <property type="entry name" value="Homeodomain-like"/>
    <property type="match status" value="1"/>
</dbReference>
<evidence type="ECO:0000256" key="4">
    <source>
        <dbReference type="ARBA" id="ARBA00023155"/>
    </source>
</evidence>
<keyword evidence="3 6" id="KW-0238">DNA-binding</keyword>
<dbReference type="AlphaFoldDB" id="A0AAD9KVI4"/>
<evidence type="ECO:0000259" key="9">
    <source>
        <dbReference type="PROSITE" id="PS50071"/>
    </source>
</evidence>
<protein>
    <recommendedName>
        <fullName evidence="9">Homeobox domain-containing protein</fullName>
    </recommendedName>
</protein>
<sequence length="274" mass="30557">MGGSGSGSVPSMTSHGMSAVPPMTSYIDKQRLDTSLHVPLSQRRKRRILFTQAQVFELERRFKQQRYLTAPEREHLAHMIGLTPTQIKIWFQNHRYKTKKSREATPGDEKPDSRDADDASERSSSPKSGQLPVSDSVKEEQSRVDDCDRSRSESTTREAEAESPLDVQENGGQQVMKNVVTRDLFAAASNHDSTTSYDHVGQLAMAKLPPAVSELHSSLSPEVHCAQRNPIIHDTSLERYSDSHIDLGSISVPHFNNGLYNTTPGGYLINGRTW</sequence>
<dbReference type="PRINTS" id="PR00024">
    <property type="entry name" value="HOMEOBOX"/>
</dbReference>
<evidence type="ECO:0000256" key="8">
    <source>
        <dbReference type="SAM" id="MobiDB-lite"/>
    </source>
</evidence>
<dbReference type="InterPro" id="IPR000047">
    <property type="entry name" value="HTH_motif"/>
</dbReference>
<dbReference type="InterPro" id="IPR009057">
    <property type="entry name" value="Homeodomain-like_sf"/>
</dbReference>
<dbReference type="Pfam" id="PF00046">
    <property type="entry name" value="Homeodomain"/>
    <property type="match status" value="1"/>
</dbReference>
<feature type="domain" description="Homeobox" evidence="9">
    <location>
        <begin position="41"/>
        <end position="101"/>
    </location>
</feature>
<keyword evidence="5 6" id="KW-0539">Nucleus</keyword>
<organism evidence="10 11">
    <name type="scientific">Ridgeia piscesae</name>
    <name type="common">Tubeworm</name>
    <dbReference type="NCBI Taxonomy" id="27915"/>
    <lineage>
        <taxon>Eukaryota</taxon>
        <taxon>Metazoa</taxon>
        <taxon>Spiralia</taxon>
        <taxon>Lophotrochozoa</taxon>
        <taxon>Annelida</taxon>
        <taxon>Polychaeta</taxon>
        <taxon>Sedentaria</taxon>
        <taxon>Canalipalpata</taxon>
        <taxon>Sabellida</taxon>
        <taxon>Siboglinidae</taxon>
        <taxon>Ridgeia</taxon>
    </lineage>
</organism>
<dbReference type="PANTHER" id="PTHR24340">
    <property type="entry name" value="HOMEOBOX PROTEIN NKX"/>
    <property type="match status" value="1"/>
</dbReference>
<evidence type="ECO:0000256" key="1">
    <source>
        <dbReference type="ARBA" id="ARBA00004123"/>
    </source>
</evidence>
<dbReference type="SUPFAM" id="SSF46689">
    <property type="entry name" value="Homeodomain-like"/>
    <property type="match status" value="1"/>
</dbReference>
<evidence type="ECO:0000256" key="6">
    <source>
        <dbReference type="PROSITE-ProRule" id="PRU00108"/>
    </source>
</evidence>
<evidence type="ECO:0000256" key="2">
    <source>
        <dbReference type="ARBA" id="ARBA00022473"/>
    </source>
</evidence>
<feature type="DNA-binding region" description="Homeobox" evidence="6">
    <location>
        <begin position="43"/>
        <end position="102"/>
    </location>
</feature>
<dbReference type="SMART" id="SM00389">
    <property type="entry name" value="HOX"/>
    <property type="match status" value="1"/>
</dbReference>
<accession>A0AAD9KVI4</accession>
<comment type="caution">
    <text evidence="10">The sequence shown here is derived from an EMBL/GenBank/DDBJ whole genome shotgun (WGS) entry which is preliminary data.</text>
</comment>
<dbReference type="PANTHER" id="PTHR24340:SF41">
    <property type="entry name" value="MUSCLE-SPECIFIC HOMEOBOX PROTEIN TINMAN-RELATED"/>
    <property type="match status" value="1"/>
</dbReference>
<evidence type="ECO:0000256" key="7">
    <source>
        <dbReference type="RuleBase" id="RU000682"/>
    </source>
</evidence>
<evidence type="ECO:0000256" key="3">
    <source>
        <dbReference type="ARBA" id="ARBA00023125"/>
    </source>
</evidence>
<dbReference type="GO" id="GO:0000978">
    <property type="term" value="F:RNA polymerase II cis-regulatory region sequence-specific DNA binding"/>
    <property type="evidence" value="ECO:0007669"/>
    <property type="project" value="TreeGrafter"/>
</dbReference>
<dbReference type="PROSITE" id="PS50071">
    <property type="entry name" value="HOMEOBOX_2"/>
    <property type="match status" value="1"/>
</dbReference>
<feature type="region of interest" description="Disordered" evidence="8">
    <location>
        <begin position="98"/>
        <end position="173"/>
    </location>
</feature>
<feature type="region of interest" description="Disordered" evidence="8">
    <location>
        <begin position="1"/>
        <end position="22"/>
    </location>
</feature>
<dbReference type="GO" id="GO:0030154">
    <property type="term" value="P:cell differentiation"/>
    <property type="evidence" value="ECO:0007669"/>
    <property type="project" value="TreeGrafter"/>
</dbReference>
<reference evidence="10" key="1">
    <citation type="journal article" date="2023" name="Mol. Biol. Evol.">
        <title>Third-Generation Sequencing Reveals the Adaptive Role of the Epigenome in Three Deep-Sea Polychaetes.</title>
        <authorList>
            <person name="Perez M."/>
            <person name="Aroh O."/>
            <person name="Sun Y."/>
            <person name="Lan Y."/>
            <person name="Juniper S.K."/>
            <person name="Young C.R."/>
            <person name="Angers B."/>
            <person name="Qian P.Y."/>
        </authorList>
    </citation>
    <scope>NUCLEOTIDE SEQUENCE</scope>
    <source>
        <strain evidence="10">R07B-5</strain>
    </source>
</reference>
<evidence type="ECO:0000256" key="5">
    <source>
        <dbReference type="ARBA" id="ARBA00023242"/>
    </source>
</evidence>
<dbReference type="InterPro" id="IPR001356">
    <property type="entry name" value="HD"/>
</dbReference>
<dbReference type="GO" id="GO:0000981">
    <property type="term" value="F:DNA-binding transcription factor activity, RNA polymerase II-specific"/>
    <property type="evidence" value="ECO:0007669"/>
    <property type="project" value="InterPro"/>
</dbReference>
<dbReference type="InterPro" id="IPR050394">
    <property type="entry name" value="Homeobox_NK-like"/>
</dbReference>
<dbReference type="InterPro" id="IPR020479">
    <property type="entry name" value="HD_metazoa"/>
</dbReference>
<name>A0AAD9KVI4_RIDPI</name>
<feature type="compositionally biased region" description="Basic and acidic residues" evidence="8">
    <location>
        <begin position="136"/>
        <end position="160"/>
    </location>
</feature>
<comment type="subcellular location">
    <subcellularLocation>
        <location evidence="1 6 7">Nucleus</location>
    </subcellularLocation>
</comment>
<proteinExistence type="predicted"/>
<dbReference type="PRINTS" id="PR00031">
    <property type="entry name" value="HTHREPRESSR"/>
</dbReference>